<protein>
    <submittedName>
        <fullName evidence="2">Uncharacterized protein</fullName>
    </submittedName>
</protein>
<organism evidence="2 3">
    <name type="scientific">Ferrovibrio terrae</name>
    <dbReference type="NCBI Taxonomy" id="2594003"/>
    <lineage>
        <taxon>Bacteria</taxon>
        <taxon>Pseudomonadati</taxon>
        <taxon>Pseudomonadota</taxon>
        <taxon>Alphaproteobacteria</taxon>
        <taxon>Rhodospirillales</taxon>
        <taxon>Rhodospirillaceae</taxon>
        <taxon>Ferrovibrio</taxon>
    </lineage>
</organism>
<keyword evidence="1" id="KW-0472">Membrane</keyword>
<evidence type="ECO:0000256" key="1">
    <source>
        <dbReference type="SAM" id="Phobius"/>
    </source>
</evidence>
<evidence type="ECO:0000313" key="2">
    <source>
        <dbReference type="EMBL" id="QDO96961.1"/>
    </source>
</evidence>
<dbReference type="RefSeq" id="WP_144067942.1">
    <property type="nucleotide sequence ID" value="NZ_CP041636.1"/>
</dbReference>
<feature type="transmembrane region" description="Helical" evidence="1">
    <location>
        <begin position="24"/>
        <end position="43"/>
    </location>
</feature>
<keyword evidence="3" id="KW-1185">Reference proteome</keyword>
<name>A0A516GZK3_9PROT</name>
<dbReference type="Proteomes" id="UP000317496">
    <property type="component" value="Chromosome"/>
</dbReference>
<dbReference type="AlphaFoldDB" id="A0A516GZK3"/>
<sequence>MPASPLRQDSPPSVAPKHSRADKIFAIVITAALVGALGGAAFMAVRFWTGMRADFDPAATWPLIWGVLLSLVLGGAVVGVFLYGRRKEIREEG</sequence>
<feature type="transmembrane region" description="Helical" evidence="1">
    <location>
        <begin position="63"/>
        <end position="83"/>
    </location>
</feature>
<dbReference type="KEGG" id="fer:FNB15_06600"/>
<gene>
    <name evidence="2" type="ORF">FNB15_06600</name>
</gene>
<dbReference type="EMBL" id="CP041636">
    <property type="protein sequence ID" value="QDO96961.1"/>
    <property type="molecule type" value="Genomic_DNA"/>
</dbReference>
<proteinExistence type="predicted"/>
<accession>A0A516GZK3</accession>
<evidence type="ECO:0000313" key="3">
    <source>
        <dbReference type="Proteomes" id="UP000317496"/>
    </source>
</evidence>
<keyword evidence="1" id="KW-1133">Transmembrane helix</keyword>
<reference evidence="2 3" key="1">
    <citation type="submission" date="2019-07" db="EMBL/GenBank/DDBJ databases">
        <title>Genome sequencing for Ferrovibrio sp. K5.</title>
        <authorList>
            <person name="Park S.-J."/>
        </authorList>
    </citation>
    <scope>NUCLEOTIDE SEQUENCE [LARGE SCALE GENOMIC DNA]</scope>
    <source>
        <strain evidence="2 3">K5</strain>
    </source>
</reference>
<keyword evidence="1" id="KW-0812">Transmembrane</keyword>